<protein>
    <submittedName>
        <fullName evidence="3">Putative DNA-binding protein</fullName>
    </submittedName>
</protein>
<evidence type="ECO:0000313" key="5">
    <source>
        <dbReference type="EMBL" id="MRZ07547.1"/>
    </source>
</evidence>
<dbReference type="AlphaFoldDB" id="A0A174WVF4"/>
<dbReference type="Proteomes" id="UP000471216">
    <property type="component" value="Unassembled WGS sequence"/>
</dbReference>
<evidence type="ECO:0000313" key="4">
    <source>
        <dbReference type="EMBL" id="MRY85324.1"/>
    </source>
</evidence>
<dbReference type="Pfam" id="PF18291">
    <property type="entry name" value="HU-HIG"/>
    <property type="match status" value="1"/>
</dbReference>
<evidence type="ECO:0000313" key="7">
    <source>
        <dbReference type="Proteomes" id="UP000471216"/>
    </source>
</evidence>
<dbReference type="EMBL" id="CZBM01000016">
    <property type="protein sequence ID" value="CUQ49561.1"/>
    <property type="molecule type" value="Genomic_DNA"/>
</dbReference>
<name>A0A174WVF4_PARDI</name>
<dbReference type="GO" id="GO:0003677">
    <property type="term" value="F:DNA binding"/>
    <property type="evidence" value="ECO:0007669"/>
    <property type="project" value="UniProtKB-KW"/>
</dbReference>
<accession>A0A174WVF4</accession>
<dbReference type="RefSeq" id="WP_057329203.1">
    <property type="nucleotide sequence ID" value="NZ_CAJSZN010000009.1"/>
</dbReference>
<evidence type="ECO:0000313" key="6">
    <source>
        <dbReference type="Proteomes" id="UP000450599"/>
    </source>
</evidence>
<reference evidence="3" key="1">
    <citation type="submission" date="2015-09" db="EMBL/GenBank/DDBJ databases">
        <authorList>
            <consortium name="Pathogen Informatics"/>
        </authorList>
    </citation>
    <scope>NUCLEOTIDE SEQUENCE [LARGE SCALE GENOMIC DNA]</scope>
    <source>
        <strain evidence="3">2789STDY5834948</strain>
    </source>
</reference>
<gene>
    <name evidence="3" type="ORF">ERS852560_03434</name>
    <name evidence="5" type="ORF">GKD54_15295</name>
    <name evidence="4" type="ORF">GKD58_13845</name>
</gene>
<dbReference type="NCBIfam" id="TIGR01201">
    <property type="entry name" value="HU_rel"/>
    <property type="match status" value="1"/>
</dbReference>
<reference evidence="6 7" key="2">
    <citation type="journal article" date="2019" name="Nat. Med.">
        <title>A library of human gut bacterial isolates paired with longitudinal multiomics data enables mechanistic microbiome research.</title>
        <authorList>
            <person name="Poyet M."/>
            <person name="Groussin M."/>
            <person name="Gibbons S.M."/>
            <person name="Avila-Pacheco J."/>
            <person name="Jiang X."/>
            <person name="Kearney S.M."/>
            <person name="Perrotta A.R."/>
            <person name="Berdy B."/>
            <person name="Zhao S."/>
            <person name="Lieberman T.D."/>
            <person name="Swanson P.K."/>
            <person name="Smith M."/>
            <person name="Roesemann S."/>
            <person name="Alexander J.E."/>
            <person name="Rich S.A."/>
            <person name="Livny J."/>
            <person name="Vlamakis H."/>
            <person name="Clish C."/>
            <person name="Bullock K."/>
            <person name="Deik A."/>
            <person name="Scott J."/>
            <person name="Pierce K.A."/>
            <person name="Xavier R.J."/>
            <person name="Alm E.J."/>
        </authorList>
    </citation>
    <scope>NUCLEOTIDE SEQUENCE [LARGE SCALE GENOMIC DNA]</scope>
    <source>
        <strain evidence="5 7">BIOML-A10</strain>
        <strain evidence="4 6">BIOML-A11</strain>
    </source>
</reference>
<dbReference type="InterPro" id="IPR005902">
    <property type="entry name" value="HU_DNA-bd_put"/>
</dbReference>
<dbReference type="Gene3D" id="4.10.520.10">
    <property type="entry name" value="IHF-like DNA-binding proteins"/>
    <property type="match status" value="1"/>
</dbReference>
<evidence type="ECO:0000259" key="2">
    <source>
        <dbReference type="Pfam" id="PF18291"/>
    </source>
</evidence>
<dbReference type="EMBL" id="WKMX01000014">
    <property type="protein sequence ID" value="MRZ07547.1"/>
    <property type="molecule type" value="Genomic_DNA"/>
</dbReference>
<feature type="domain" description="HU" evidence="2">
    <location>
        <begin position="1"/>
        <end position="128"/>
    </location>
</feature>
<evidence type="ECO:0000256" key="1">
    <source>
        <dbReference type="ARBA" id="ARBA00023125"/>
    </source>
</evidence>
<dbReference type="Proteomes" id="UP000450599">
    <property type="component" value="Unassembled WGS sequence"/>
</dbReference>
<evidence type="ECO:0000313" key="3">
    <source>
        <dbReference type="EMBL" id="CUQ49561.1"/>
    </source>
</evidence>
<organism evidence="3">
    <name type="scientific">Parabacteroides distasonis</name>
    <dbReference type="NCBI Taxonomy" id="823"/>
    <lineage>
        <taxon>Bacteria</taxon>
        <taxon>Pseudomonadati</taxon>
        <taxon>Bacteroidota</taxon>
        <taxon>Bacteroidia</taxon>
        <taxon>Bacteroidales</taxon>
        <taxon>Tannerellaceae</taxon>
        <taxon>Parabacteroides</taxon>
    </lineage>
</organism>
<dbReference type="InterPro" id="IPR041607">
    <property type="entry name" value="HU-HIG"/>
</dbReference>
<keyword evidence="1 3" id="KW-0238">DNA-binding</keyword>
<dbReference type="InterPro" id="IPR010992">
    <property type="entry name" value="IHF-like_DNA-bd_dom_sf"/>
</dbReference>
<dbReference type="Proteomes" id="UP000095332">
    <property type="component" value="Unassembled WGS sequence"/>
</dbReference>
<proteinExistence type="predicted"/>
<dbReference type="SUPFAM" id="SSF47729">
    <property type="entry name" value="IHF-like DNA-binding proteins"/>
    <property type="match status" value="1"/>
</dbReference>
<sequence length="145" mass="16164">MPLKYKLIQRKDFSKDAPKDGKKYYAAIVSNGTVSTDELCESIAEETALTSADAKSFMDRLPRILARHLREGRNVQVGELGSFRPTMGSNGVAEKKDFNAATMMKKPGIMFTPGRKLQEARDNMTFARVKEPNETTSDTESPDEI</sequence>
<dbReference type="EMBL" id="WKMW01000013">
    <property type="protein sequence ID" value="MRY85324.1"/>
    <property type="molecule type" value="Genomic_DNA"/>
</dbReference>